<proteinExistence type="predicted"/>
<gene>
    <name evidence="1" type="ORF">JOL79_08810</name>
</gene>
<keyword evidence="2" id="KW-1185">Reference proteome</keyword>
<dbReference type="AlphaFoldDB" id="A0A940WED3"/>
<evidence type="ECO:0000313" key="2">
    <source>
        <dbReference type="Proteomes" id="UP000674234"/>
    </source>
</evidence>
<sequence length="150" mass="16009">MIGVLGGCTAAFAGEVGVAGGGKTPRAVIWWCKRPDVIHVIIWRQRDGKASQRPLVAFSSSAIRGDVAELPLVGDRPGWKVESGDPSVLEADGDYVVGAWPDDGSDGSFGHTEFTISQAMNLKPDQVKLGSPGSVISRAEFLTHHRSYYT</sequence>
<name>A0A940WED3_9ACTN</name>
<dbReference type="RefSeq" id="WP_210155224.1">
    <property type="nucleotide sequence ID" value="NZ_JAFCNB010000004.1"/>
</dbReference>
<dbReference type="Proteomes" id="UP000674234">
    <property type="component" value="Unassembled WGS sequence"/>
</dbReference>
<reference evidence="1" key="1">
    <citation type="submission" date="2021-02" db="EMBL/GenBank/DDBJ databases">
        <title>Draft genome sequence of Microbispora sp. RL4-1S isolated from rice leaves in Thailand.</title>
        <authorList>
            <person name="Muangham S."/>
            <person name="Duangmal K."/>
        </authorList>
    </citation>
    <scope>NUCLEOTIDE SEQUENCE</scope>
    <source>
        <strain evidence="1">RL4-1S</strain>
    </source>
</reference>
<evidence type="ECO:0000313" key="1">
    <source>
        <dbReference type="EMBL" id="MBP2703906.1"/>
    </source>
</evidence>
<dbReference type="EMBL" id="JAFCNB010000004">
    <property type="protein sequence ID" value="MBP2703906.1"/>
    <property type="molecule type" value="Genomic_DNA"/>
</dbReference>
<organism evidence="1 2">
    <name type="scientific">Microbispora oryzae</name>
    <dbReference type="NCBI Taxonomy" id="2806554"/>
    <lineage>
        <taxon>Bacteria</taxon>
        <taxon>Bacillati</taxon>
        <taxon>Actinomycetota</taxon>
        <taxon>Actinomycetes</taxon>
        <taxon>Streptosporangiales</taxon>
        <taxon>Streptosporangiaceae</taxon>
        <taxon>Microbispora</taxon>
    </lineage>
</organism>
<accession>A0A940WED3</accession>
<protein>
    <submittedName>
        <fullName evidence="1">Uncharacterized protein</fullName>
    </submittedName>
</protein>
<comment type="caution">
    <text evidence="1">The sequence shown here is derived from an EMBL/GenBank/DDBJ whole genome shotgun (WGS) entry which is preliminary data.</text>
</comment>